<comment type="caution">
    <text evidence="1">The sequence shown here is derived from an EMBL/GenBank/DDBJ whole genome shotgun (WGS) entry which is preliminary data.</text>
</comment>
<gene>
    <name evidence="1" type="ORF">Ddye_005410</name>
</gene>
<protein>
    <submittedName>
        <fullName evidence="1">Uncharacterized protein</fullName>
    </submittedName>
</protein>
<evidence type="ECO:0000313" key="2">
    <source>
        <dbReference type="Proteomes" id="UP001280121"/>
    </source>
</evidence>
<dbReference type="Proteomes" id="UP001280121">
    <property type="component" value="Unassembled WGS sequence"/>
</dbReference>
<dbReference type="EMBL" id="JANJYI010000002">
    <property type="protein sequence ID" value="KAK2658877.1"/>
    <property type="molecule type" value="Genomic_DNA"/>
</dbReference>
<dbReference type="AlphaFoldDB" id="A0AAD9XGK1"/>
<accession>A0AAD9XGK1</accession>
<organism evidence="1 2">
    <name type="scientific">Dipteronia dyeriana</name>
    <dbReference type="NCBI Taxonomy" id="168575"/>
    <lineage>
        <taxon>Eukaryota</taxon>
        <taxon>Viridiplantae</taxon>
        <taxon>Streptophyta</taxon>
        <taxon>Embryophyta</taxon>
        <taxon>Tracheophyta</taxon>
        <taxon>Spermatophyta</taxon>
        <taxon>Magnoliopsida</taxon>
        <taxon>eudicotyledons</taxon>
        <taxon>Gunneridae</taxon>
        <taxon>Pentapetalae</taxon>
        <taxon>rosids</taxon>
        <taxon>malvids</taxon>
        <taxon>Sapindales</taxon>
        <taxon>Sapindaceae</taxon>
        <taxon>Hippocastanoideae</taxon>
        <taxon>Acereae</taxon>
        <taxon>Dipteronia</taxon>
    </lineage>
</organism>
<proteinExistence type="predicted"/>
<reference evidence="1" key="1">
    <citation type="journal article" date="2023" name="Plant J.">
        <title>Genome sequences and population genomics provide insights into the demographic history, inbreeding, and mutation load of two 'living fossil' tree species of Dipteronia.</title>
        <authorList>
            <person name="Feng Y."/>
            <person name="Comes H.P."/>
            <person name="Chen J."/>
            <person name="Zhu S."/>
            <person name="Lu R."/>
            <person name="Zhang X."/>
            <person name="Li P."/>
            <person name="Qiu J."/>
            <person name="Olsen K.M."/>
            <person name="Qiu Y."/>
        </authorList>
    </citation>
    <scope>NUCLEOTIDE SEQUENCE</scope>
    <source>
        <strain evidence="1">KIB01</strain>
    </source>
</reference>
<name>A0AAD9XGK1_9ROSI</name>
<sequence>MRRTFCLQLGFDGIKWMETNVCEGTGNAATSCNKARSKTERFFMKDWTLGLFLEVGLSQFVDLGSVETVVVAANGGFWLQNEMEAKFRWFLMGLGFGVE</sequence>
<evidence type="ECO:0000313" key="1">
    <source>
        <dbReference type="EMBL" id="KAK2658877.1"/>
    </source>
</evidence>
<keyword evidence="2" id="KW-1185">Reference proteome</keyword>